<name>A0A0N0NS43_9EURO</name>
<evidence type="ECO:0000256" key="14">
    <source>
        <dbReference type="ARBA" id="ARBA00034078"/>
    </source>
</evidence>
<dbReference type="InterPro" id="IPR058240">
    <property type="entry name" value="rSAM_sf"/>
</dbReference>
<dbReference type="GO" id="GO:0051539">
    <property type="term" value="F:4 iron, 4 sulfur cluster binding"/>
    <property type="evidence" value="ECO:0007669"/>
    <property type="project" value="UniProtKB-KW"/>
</dbReference>
<comment type="pathway">
    <text evidence="2">Cofactor biosynthesis; biotin biosynthesis; biotin from 7,8-diaminononanoate: step 2/2.</text>
</comment>
<evidence type="ECO:0000313" key="16">
    <source>
        <dbReference type="EMBL" id="KPI45569.1"/>
    </source>
</evidence>
<keyword evidence="9" id="KW-0479">Metal-binding</keyword>
<sequence>MEASLVRTTSRLASQQLSRRRLYSTVQDLPRTVGSFTDAAPPAPTRSRSVFDDAVVAASPRYDWTREQISQIHQTPLMELTYAAGNVHRRFHKPGAVQLCTLMNIKTGGCTEDCSYCAQSSRYKTGLQATKLSTVESVMEAAKVAKANGSNRFCMGAAWRDMRGRSRGMKNIVDMVKGVRSLGMEACVTLGMVDREQAKMLKDAGLTAYNHNLDTSREHYPNIITTRSYDERLQTIENVREAGIHVCSGGILGLGETPQTDHVGLIHTLATLPAHPESFPVNKLVPIKGTPMFGEEPVKFEDLVRCIATARLVMPATIIRLAAGRVTMPESEQMMCFMAGANAIFTGEKMLTTDCNGWDEDKDMFRRWGLEPMQTDASRFVEVEQEPVFESRSFAHLKDEVPSKATEVAT</sequence>
<dbReference type="GO" id="GO:0009102">
    <property type="term" value="P:biotin biosynthetic process"/>
    <property type="evidence" value="ECO:0007669"/>
    <property type="project" value="UniProtKB-UniPathway"/>
</dbReference>
<dbReference type="NCBIfam" id="TIGR00433">
    <property type="entry name" value="bioB"/>
    <property type="match status" value="1"/>
</dbReference>
<dbReference type="SMART" id="SM00729">
    <property type="entry name" value="Elp3"/>
    <property type="match status" value="1"/>
</dbReference>
<dbReference type="EC" id="2.8.1.6" evidence="4"/>
<dbReference type="InterPro" id="IPR007197">
    <property type="entry name" value="rSAM"/>
</dbReference>
<evidence type="ECO:0000256" key="8">
    <source>
        <dbReference type="ARBA" id="ARBA00022714"/>
    </source>
</evidence>
<evidence type="ECO:0000256" key="7">
    <source>
        <dbReference type="ARBA" id="ARBA00022691"/>
    </source>
</evidence>
<evidence type="ECO:0000256" key="10">
    <source>
        <dbReference type="ARBA" id="ARBA00022756"/>
    </source>
</evidence>
<evidence type="ECO:0000259" key="15">
    <source>
        <dbReference type="PROSITE" id="PS51918"/>
    </source>
</evidence>
<dbReference type="InterPro" id="IPR024177">
    <property type="entry name" value="Biotin_synthase"/>
</dbReference>
<dbReference type="PANTHER" id="PTHR22976:SF2">
    <property type="entry name" value="BIOTIN SYNTHASE, MITOCHONDRIAL"/>
    <property type="match status" value="1"/>
</dbReference>
<keyword evidence="17" id="KW-1185">Reference proteome</keyword>
<evidence type="ECO:0000256" key="13">
    <source>
        <dbReference type="ARBA" id="ARBA00023128"/>
    </source>
</evidence>
<comment type="cofactor">
    <cofactor evidence="14">
        <name>[2Fe-2S] cluster</name>
        <dbReference type="ChEBI" id="CHEBI:190135"/>
    </cofactor>
</comment>
<keyword evidence="13" id="KW-0496">Mitochondrion</keyword>
<comment type="caution">
    <text evidence="16">The sequence shown here is derived from an EMBL/GenBank/DDBJ whole genome shotgun (WGS) entry which is preliminary data.</text>
</comment>
<proteinExistence type="inferred from homology"/>
<dbReference type="Pfam" id="PF04055">
    <property type="entry name" value="Radical_SAM"/>
    <property type="match status" value="1"/>
</dbReference>
<evidence type="ECO:0000256" key="1">
    <source>
        <dbReference type="ARBA" id="ARBA00001966"/>
    </source>
</evidence>
<dbReference type="RefSeq" id="XP_018005532.1">
    <property type="nucleotide sequence ID" value="XM_018143092.1"/>
</dbReference>
<gene>
    <name evidence="16" type="ORF">AB675_306</name>
</gene>
<keyword evidence="5" id="KW-0004">4Fe-4S</keyword>
<dbReference type="SUPFAM" id="SSF102114">
    <property type="entry name" value="Radical SAM enzymes"/>
    <property type="match status" value="1"/>
</dbReference>
<dbReference type="GO" id="GO:0004076">
    <property type="term" value="F:biotin synthase activity"/>
    <property type="evidence" value="ECO:0007669"/>
    <property type="project" value="UniProtKB-EC"/>
</dbReference>
<reference evidence="16 17" key="1">
    <citation type="submission" date="2015-06" db="EMBL/GenBank/DDBJ databases">
        <title>Draft genome of the ant-associated black yeast Phialophora attae CBS 131958.</title>
        <authorList>
            <person name="Moreno L.F."/>
            <person name="Stielow B.J."/>
            <person name="de Hoog S."/>
            <person name="Vicente V.A."/>
            <person name="Weiss V.A."/>
            <person name="de Vries M."/>
            <person name="Cruz L.M."/>
            <person name="Souza E.M."/>
        </authorList>
    </citation>
    <scope>NUCLEOTIDE SEQUENCE [LARGE SCALE GENOMIC DNA]</scope>
    <source>
        <strain evidence="16 17">CBS 131958</strain>
    </source>
</reference>
<dbReference type="GO" id="GO:0051537">
    <property type="term" value="F:2 iron, 2 sulfur cluster binding"/>
    <property type="evidence" value="ECO:0007669"/>
    <property type="project" value="UniProtKB-KW"/>
</dbReference>
<dbReference type="Gene3D" id="3.20.20.70">
    <property type="entry name" value="Aldolase class I"/>
    <property type="match status" value="1"/>
</dbReference>
<dbReference type="InterPro" id="IPR013785">
    <property type="entry name" value="Aldolase_TIM"/>
</dbReference>
<keyword evidence="7" id="KW-0949">S-adenosyl-L-methionine</keyword>
<keyword evidence="12" id="KW-0411">Iron-sulfur</keyword>
<evidence type="ECO:0000256" key="3">
    <source>
        <dbReference type="ARBA" id="ARBA00010765"/>
    </source>
</evidence>
<dbReference type="STRING" id="1664694.A0A0N0NS43"/>
<dbReference type="InterPro" id="IPR002684">
    <property type="entry name" value="Biotin_synth/BioAB"/>
</dbReference>
<dbReference type="SFLD" id="SFLDF00272">
    <property type="entry name" value="biotin_synthase"/>
    <property type="match status" value="1"/>
</dbReference>
<dbReference type="SFLD" id="SFLDS00029">
    <property type="entry name" value="Radical_SAM"/>
    <property type="match status" value="1"/>
</dbReference>
<dbReference type="FunFam" id="3.20.20.70:FF:000011">
    <property type="entry name" value="Biotin synthase"/>
    <property type="match status" value="1"/>
</dbReference>
<evidence type="ECO:0000256" key="9">
    <source>
        <dbReference type="ARBA" id="ARBA00022723"/>
    </source>
</evidence>
<evidence type="ECO:0000256" key="5">
    <source>
        <dbReference type="ARBA" id="ARBA00022485"/>
    </source>
</evidence>
<dbReference type="Proteomes" id="UP000038010">
    <property type="component" value="Unassembled WGS sequence"/>
</dbReference>
<dbReference type="AlphaFoldDB" id="A0A0N0NS43"/>
<evidence type="ECO:0000256" key="2">
    <source>
        <dbReference type="ARBA" id="ARBA00004942"/>
    </source>
</evidence>
<dbReference type="OrthoDB" id="2414104at2759"/>
<dbReference type="HAMAP" id="MF_01694">
    <property type="entry name" value="BioB"/>
    <property type="match status" value="1"/>
</dbReference>
<comment type="cofactor">
    <cofactor evidence="1">
        <name>[4Fe-4S] cluster</name>
        <dbReference type="ChEBI" id="CHEBI:49883"/>
    </cofactor>
</comment>
<dbReference type="SFLD" id="SFLDG01278">
    <property type="entry name" value="biotin_synthase_like"/>
    <property type="match status" value="1"/>
</dbReference>
<dbReference type="GeneID" id="28734961"/>
<evidence type="ECO:0000313" key="17">
    <source>
        <dbReference type="Proteomes" id="UP000038010"/>
    </source>
</evidence>
<organism evidence="16 17">
    <name type="scientific">Cyphellophora attinorum</name>
    <dbReference type="NCBI Taxonomy" id="1664694"/>
    <lineage>
        <taxon>Eukaryota</taxon>
        <taxon>Fungi</taxon>
        <taxon>Dikarya</taxon>
        <taxon>Ascomycota</taxon>
        <taxon>Pezizomycotina</taxon>
        <taxon>Eurotiomycetes</taxon>
        <taxon>Chaetothyriomycetidae</taxon>
        <taxon>Chaetothyriales</taxon>
        <taxon>Cyphellophoraceae</taxon>
        <taxon>Cyphellophora</taxon>
    </lineage>
</organism>
<dbReference type="PANTHER" id="PTHR22976">
    <property type="entry name" value="BIOTIN SYNTHASE"/>
    <property type="match status" value="1"/>
</dbReference>
<evidence type="ECO:0000256" key="4">
    <source>
        <dbReference type="ARBA" id="ARBA00012236"/>
    </source>
</evidence>
<dbReference type="InterPro" id="IPR010722">
    <property type="entry name" value="BATS_dom"/>
</dbReference>
<keyword evidence="8" id="KW-0001">2Fe-2S</keyword>
<dbReference type="GO" id="GO:0046872">
    <property type="term" value="F:metal ion binding"/>
    <property type="evidence" value="ECO:0007669"/>
    <property type="project" value="UniProtKB-KW"/>
</dbReference>
<accession>A0A0N0NS43</accession>
<keyword evidence="6" id="KW-0808">Transferase</keyword>
<protein>
    <recommendedName>
        <fullName evidence="4">biotin synthase</fullName>
        <ecNumber evidence="4">2.8.1.6</ecNumber>
    </recommendedName>
</protein>
<dbReference type="GO" id="GO:0005739">
    <property type="term" value="C:mitochondrion"/>
    <property type="evidence" value="ECO:0007669"/>
    <property type="project" value="TreeGrafter"/>
</dbReference>
<dbReference type="UniPathway" id="UPA00078">
    <property type="reaction ID" value="UER00162"/>
</dbReference>
<feature type="domain" description="Radical SAM core" evidence="15">
    <location>
        <begin position="92"/>
        <end position="325"/>
    </location>
</feature>
<evidence type="ECO:0000256" key="12">
    <source>
        <dbReference type="ARBA" id="ARBA00023014"/>
    </source>
</evidence>
<dbReference type="SMART" id="SM00876">
    <property type="entry name" value="BATS"/>
    <property type="match status" value="1"/>
</dbReference>
<comment type="similarity">
    <text evidence="3">Belongs to the radical SAM superfamily. Biotin synthase family.</text>
</comment>
<dbReference type="InterPro" id="IPR006638">
    <property type="entry name" value="Elp3/MiaA/NifB-like_rSAM"/>
</dbReference>
<dbReference type="SFLD" id="SFLDG01060">
    <property type="entry name" value="BATS_domain_containing"/>
    <property type="match status" value="1"/>
</dbReference>
<keyword evidence="10" id="KW-0093">Biotin biosynthesis</keyword>
<dbReference type="Pfam" id="PF06968">
    <property type="entry name" value="BATS"/>
    <property type="match status" value="1"/>
</dbReference>
<evidence type="ECO:0000256" key="11">
    <source>
        <dbReference type="ARBA" id="ARBA00023004"/>
    </source>
</evidence>
<dbReference type="EMBL" id="LFJN01000001">
    <property type="protein sequence ID" value="KPI45569.1"/>
    <property type="molecule type" value="Genomic_DNA"/>
</dbReference>
<dbReference type="VEuPathDB" id="FungiDB:AB675_306"/>
<dbReference type="CDD" id="cd01335">
    <property type="entry name" value="Radical_SAM"/>
    <property type="match status" value="1"/>
</dbReference>
<dbReference type="PROSITE" id="PS51918">
    <property type="entry name" value="RADICAL_SAM"/>
    <property type="match status" value="1"/>
</dbReference>
<keyword evidence="11" id="KW-0408">Iron</keyword>
<evidence type="ECO:0000256" key="6">
    <source>
        <dbReference type="ARBA" id="ARBA00022679"/>
    </source>
</evidence>